<dbReference type="GO" id="GO:0005524">
    <property type="term" value="F:ATP binding"/>
    <property type="evidence" value="ECO:0007669"/>
    <property type="project" value="UniProtKB-KW"/>
</dbReference>
<dbReference type="OrthoDB" id="18209at2157"/>
<keyword evidence="3" id="KW-0067">ATP-binding</keyword>
<dbReference type="InterPro" id="IPR003439">
    <property type="entry name" value="ABC_transporter-like_ATP-bd"/>
</dbReference>
<accession>D7DBY2</accession>
<name>D7DBY2_STAHD</name>
<proteinExistence type="predicted"/>
<dbReference type="InterPro" id="IPR051782">
    <property type="entry name" value="ABC_Transporter_VariousFunc"/>
</dbReference>
<dbReference type="PROSITE" id="PS50893">
    <property type="entry name" value="ABC_TRANSPORTER_2"/>
    <property type="match status" value="1"/>
</dbReference>
<evidence type="ECO:0000259" key="4">
    <source>
        <dbReference type="PROSITE" id="PS50893"/>
    </source>
</evidence>
<protein>
    <submittedName>
        <fullName evidence="5">ABC transporter related protein</fullName>
    </submittedName>
</protein>
<organism evidence="5 6">
    <name type="scientific">Staphylothermus hellenicus (strain DSM 12710 / JCM 10830 / BK20S6-10-b1 / P8)</name>
    <dbReference type="NCBI Taxonomy" id="591019"/>
    <lineage>
        <taxon>Archaea</taxon>
        <taxon>Thermoproteota</taxon>
        <taxon>Thermoprotei</taxon>
        <taxon>Desulfurococcales</taxon>
        <taxon>Desulfurococcaceae</taxon>
        <taxon>Staphylothermus</taxon>
    </lineage>
</organism>
<dbReference type="Pfam" id="PF00005">
    <property type="entry name" value="ABC_tran"/>
    <property type="match status" value="1"/>
</dbReference>
<dbReference type="HOGENOM" id="CLU_000604_1_2_2"/>
<sequence>MDIDRIVLKNVVKKYKRFTLKIKHAEFRKGLNLVVGSNGSGKTTMLKMIAGFTWPSNGNIEIIAEGKKYSPRQAMKLVGYVAEDVIFPNLKVRELIESFSSGSTCEELISNLDLRDHLDKKYLELSAGLRKRVQIAIALLKKPKIILLDEPFSNLDIFIIPRIKDILEKLGEKTIIIVTSHIGIEADVETITILDQGRLLYHGDPSVIKQRIVFEADVEGKTVSMDLDALNKIIHPIKIRSVKINSQTDAIVDFIKSIKNNKIIHS</sequence>
<dbReference type="eggNOG" id="arCOG00194">
    <property type="taxonomic scope" value="Archaea"/>
</dbReference>
<dbReference type="GeneID" id="9233839"/>
<gene>
    <name evidence="5" type="ordered locus">Shell_0550</name>
</gene>
<dbReference type="KEGG" id="shc:Shell_0550"/>
<dbReference type="InterPro" id="IPR003593">
    <property type="entry name" value="AAA+_ATPase"/>
</dbReference>
<evidence type="ECO:0000256" key="1">
    <source>
        <dbReference type="ARBA" id="ARBA00022448"/>
    </source>
</evidence>
<dbReference type="RefSeq" id="WP_013142877.1">
    <property type="nucleotide sequence ID" value="NC_014205.1"/>
</dbReference>
<dbReference type="Proteomes" id="UP000002573">
    <property type="component" value="Chromosome"/>
</dbReference>
<dbReference type="PANTHER" id="PTHR42939">
    <property type="entry name" value="ABC TRANSPORTER ATP-BINDING PROTEIN ALBC-RELATED"/>
    <property type="match status" value="1"/>
</dbReference>
<evidence type="ECO:0000313" key="6">
    <source>
        <dbReference type="Proteomes" id="UP000002573"/>
    </source>
</evidence>
<reference evidence="5 6" key="2">
    <citation type="journal article" date="2011" name="Stand. Genomic Sci.">
        <title>Complete genome sequence of Staphylothermus hellenicus P8.</title>
        <authorList>
            <person name="Anderson I."/>
            <person name="Wirth R."/>
            <person name="Lucas S."/>
            <person name="Copeland A."/>
            <person name="Lapidus A."/>
            <person name="Cheng J.F."/>
            <person name="Goodwin L."/>
            <person name="Pitluck S."/>
            <person name="Davenport K."/>
            <person name="Detter J.C."/>
            <person name="Han C."/>
            <person name="Tapia R."/>
            <person name="Land M."/>
            <person name="Hauser L."/>
            <person name="Pati A."/>
            <person name="Mikhailova N."/>
            <person name="Woyke T."/>
            <person name="Klenk H.P."/>
            <person name="Kyrpides N."/>
            <person name="Ivanova N."/>
        </authorList>
    </citation>
    <scope>NUCLEOTIDE SEQUENCE [LARGE SCALE GENOMIC DNA]</scope>
    <source>
        <strain evidence="6">DSM 12710 / JCM 10830 / BK20S6-10-b1 / P8</strain>
    </source>
</reference>
<dbReference type="InterPro" id="IPR027417">
    <property type="entry name" value="P-loop_NTPase"/>
</dbReference>
<evidence type="ECO:0000313" key="5">
    <source>
        <dbReference type="EMBL" id="ADI31679.1"/>
    </source>
</evidence>
<keyword evidence="2" id="KW-0547">Nucleotide-binding</keyword>
<feature type="domain" description="ABC transporter" evidence="4">
    <location>
        <begin position="1"/>
        <end position="221"/>
    </location>
</feature>
<reference evidence="6" key="1">
    <citation type="submission" date="2010-05" db="EMBL/GenBank/DDBJ databases">
        <title>Complete sequence of Staphylothermus hellenicus DSM 12710.</title>
        <authorList>
            <consortium name="US DOE Joint Genome Institute"/>
            <person name="Lucas S."/>
            <person name="Copeland A."/>
            <person name="Lapidus A."/>
            <person name="Cheng J.-F."/>
            <person name="Bruce D."/>
            <person name="Goodwin L."/>
            <person name="Pitluck S."/>
            <person name="Davenport K."/>
            <person name="Detter J.C."/>
            <person name="Han C."/>
            <person name="Tapia R."/>
            <person name="Larimer F."/>
            <person name="Land M."/>
            <person name="Hauser L."/>
            <person name="Kyrpides N."/>
            <person name="Mikhailova N."/>
            <person name="Anderson I.J."/>
            <person name="Woyke T."/>
        </authorList>
    </citation>
    <scope>NUCLEOTIDE SEQUENCE [LARGE SCALE GENOMIC DNA]</scope>
    <source>
        <strain evidence="6">DSM 12710 / JCM 10830 / BK20S6-10-b1 / P8</strain>
    </source>
</reference>
<evidence type="ECO:0000256" key="2">
    <source>
        <dbReference type="ARBA" id="ARBA00022741"/>
    </source>
</evidence>
<dbReference type="STRING" id="591019.Shell_0550"/>
<dbReference type="GO" id="GO:0016887">
    <property type="term" value="F:ATP hydrolysis activity"/>
    <property type="evidence" value="ECO:0007669"/>
    <property type="project" value="InterPro"/>
</dbReference>
<dbReference type="Gene3D" id="3.40.50.300">
    <property type="entry name" value="P-loop containing nucleotide triphosphate hydrolases"/>
    <property type="match status" value="1"/>
</dbReference>
<dbReference type="PANTHER" id="PTHR42939:SF1">
    <property type="entry name" value="ABC TRANSPORTER ATP-BINDING PROTEIN ALBC-RELATED"/>
    <property type="match status" value="1"/>
</dbReference>
<dbReference type="SMART" id="SM00382">
    <property type="entry name" value="AAA"/>
    <property type="match status" value="1"/>
</dbReference>
<dbReference type="EMBL" id="CP002051">
    <property type="protein sequence ID" value="ADI31679.1"/>
    <property type="molecule type" value="Genomic_DNA"/>
</dbReference>
<keyword evidence="6" id="KW-1185">Reference proteome</keyword>
<dbReference type="SUPFAM" id="SSF52540">
    <property type="entry name" value="P-loop containing nucleoside triphosphate hydrolases"/>
    <property type="match status" value="1"/>
</dbReference>
<evidence type="ECO:0000256" key="3">
    <source>
        <dbReference type="ARBA" id="ARBA00022840"/>
    </source>
</evidence>
<dbReference type="AlphaFoldDB" id="D7DBY2"/>
<keyword evidence="1" id="KW-0813">Transport</keyword>